<organism evidence="6 7">
    <name type="scientific">Methylomonas subterranea</name>
    <dbReference type="NCBI Taxonomy" id="2952225"/>
    <lineage>
        <taxon>Bacteria</taxon>
        <taxon>Pseudomonadati</taxon>
        <taxon>Pseudomonadota</taxon>
        <taxon>Gammaproteobacteria</taxon>
        <taxon>Methylococcales</taxon>
        <taxon>Methylococcaceae</taxon>
        <taxon>Methylomonas</taxon>
    </lineage>
</organism>
<dbReference type="InterPro" id="IPR023529">
    <property type="entry name" value="ProQ"/>
</dbReference>
<dbReference type="Proteomes" id="UP001524499">
    <property type="component" value="Unassembled WGS sequence"/>
</dbReference>
<keyword evidence="3" id="KW-0143">Chaperone</keyword>
<keyword evidence="2" id="KW-0694">RNA-binding</keyword>
<dbReference type="PANTHER" id="PTHR38106:SF1">
    <property type="entry name" value="RNA CHAPERONE PROQ"/>
    <property type="match status" value="1"/>
</dbReference>
<dbReference type="InterPro" id="IPR016103">
    <property type="entry name" value="ProQ/FinO"/>
</dbReference>
<dbReference type="Gene3D" id="1.10.1710.10">
    <property type="entry name" value="ProQ/FinO domain"/>
    <property type="match status" value="1"/>
</dbReference>
<feature type="region of interest" description="Disordered" evidence="4">
    <location>
        <begin position="134"/>
        <end position="164"/>
    </location>
</feature>
<reference evidence="6 7" key="1">
    <citation type="submission" date="2022-07" db="EMBL/GenBank/DDBJ databases">
        <title>Methylomonas rivi sp. nov., Methylomonas rosea sp. nov., Methylomonas aureus sp. nov. and Methylomonas subterranea sp. nov., four novel methanotrophs isolated from a freshwater creek and the deep terrestrial subsurface.</title>
        <authorList>
            <person name="Abin C."/>
            <person name="Sankaranarayanan K."/>
            <person name="Garner C."/>
            <person name="Sindelar R."/>
            <person name="Kotary K."/>
            <person name="Garner R."/>
            <person name="Barclay S."/>
            <person name="Lawson P."/>
            <person name="Krumholz L."/>
        </authorList>
    </citation>
    <scope>NUCLEOTIDE SEQUENCE [LARGE SCALE GENOMIC DNA]</scope>
    <source>
        <strain evidence="6 7">SURF-2</strain>
    </source>
</reference>
<accession>A0ABT1TKA0</accession>
<evidence type="ECO:0000313" key="7">
    <source>
        <dbReference type="Proteomes" id="UP001524499"/>
    </source>
</evidence>
<evidence type="ECO:0000256" key="4">
    <source>
        <dbReference type="SAM" id="MobiDB-lite"/>
    </source>
</evidence>
<name>A0ABT1TKA0_9GAMM</name>
<evidence type="ECO:0000256" key="1">
    <source>
        <dbReference type="ARBA" id="ARBA00022490"/>
    </source>
</evidence>
<evidence type="ECO:0000256" key="2">
    <source>
        <dbReference type="ARBA" id="ARBA00022884"/>
    </source>
</evidence>
<sequence>MLSYFYFGREYIMGFEQLAALRDELARQAEAEKSSKRQQAASSAKKSAKVDPIVLVIGQLQKKFPLAFPKSPAPKQPLKIGIHKDIFEYSEQWGIDKNQLRAAIKTWCWGKRYWECLTEGADRVDLDGAPAGQVTKVDAEQANKLKHGRRPAKKNPAEPDTPAS</sequence>
<dbReference type="InterPro" id="IPR036442">
    <property type="entry name" value="ProQ/FinO_sf"/>
</dbReference>
<feature type="domain" description="ProQ/FinO" evidence="5">
    <location>
        <begin position="48"/>
        <end position="162"/>
    </location>
</feature>
<dbReference type="EMBL" id="JANIBJ010000034">
    <property type="protein sequence ID" value="MCQ8105663.1"/>
    <property type="molecule type" value="Genomic_DNA"/>
</dbReference>
<dbReference type="SMART" id="SM00945">
    <property type="entry name" value="ProQ"/>
    <property type="match status" value="1"/>
</dbReference>
<comment type="caution">
    <text evidence="6">The sequence shown here is derived from an EMBL/GenBank/DDBJ whole genome shotgun (WGS) entry which is preliminary data.</text>
</comment>
<protein>
    <submittedName>
        <fullName evidence="6">ProQ/FinO family protein</fullName>
    </submittedName>
</protein>
<dbReference type="Pfam" id="PF04352">
    <property type="entry name" value="ProQ"/>
    <property type="match status" value="1"/>
</dbReference>
<gene>
    <name evidence="6" type="ORF">NP590_16240</name>
</gene>
<dbReference type="RefSeq" id="WP_256603675.1">
    <property type="nucleotide sequence ID" value="NZ_JANIBJ010000034.1"/>
</dbReference>
<dbReference type="SUPFAM" id="SSF48657">
    <property type="entry name" value="FinO-like"/>
    <property type="match status" value="1"/>
</dbReference>
<keyword evidence="7" id="KW-1185">Reference proteome</keyword>
<evidence type="ECO:0000259" key="5">
    <source>
        <dbReference type="SMART" id="SM00945"/>
    </source>
</evidence>
<evidence type="ECO:0000313" key="6">
    <source>
        <dbReference type="EMBL" id="MCQ8105663.1"/>
    </source>
</evidence>
<keyword evidence="1" id="KW-0963">Cytoplasm</keyword>
<dbReference type="PANTHER" id="PTHR38106">
    <property type="entry name" value="RNA CHAPERONE PROQ"/>
    <property type="match status" value="1"/>
</dbReference>
<feature type="compositionally biased region" description="Basic residues" evidence="4">
    <location>
        <begin position="144"/>
        <end position="153"/>
    </location>
</feature>
<proteinExistence type="predicted"/>
<evidence type="ECO:0000256" key="3">
    <source>
        <dbReference type="ARBA" id="ARBA00023186"/>
    </source>
</evidence>